<keyword evidence="4 6" id="KW-1133">Transmembrane helix</keyword>
<proteinExistence type="predicted"/>
<comment type="subcellular location">
    <subcellularLocation>
        <location evidence="1">Membrane</location>
        <topology evidence="1">Multi-pass membrane protein</topology>
    </subcellularLocation>
</comment>
<dbReference type="GO" id="GO:0032153">
    <property type="term" value="C:cell division site"/>
    <property type="evidence" value="ECO:0007669"/>
    <property type="project" value="TreeGrafter"/>
</dbReference>
<accession>A0A2M7BPZ1</accession>
<evidence type="ECO:0008006" key="9">
    <source>
        <dbReference type="Google" id="ProtNLM"/>
    </source>
</evidence>
<evidence type="ECO:0000256" key="6">
    <source>
        <dbReference type="SAM" id="Phobius"/>
    </source>
</evidence>
<dbReference type="Pfam" id="PF01098">
    <property type="entry name" value="FTSW_RODA_SPOVE"/>
    <property type="match status" value="1"/>
</dbReference>
<dbReference type="GO" id="GO:0015648">
    <property type="term" value="F:lipid-linked peptidoglycan transporter activity"/>
    <property type="evidence" value="ECO:0007669"/>
    <property type="project" value="TreeGrafter"/>
</dbReference>
<dbReference type="PANTHER" id="PTHR30474">
    <property type="entry name" value="CELL CYCLE PROTEIN"/>
    <property type="match status" value="1"/>
</dbReference>
<evidence type="ECO:0000256" key="5">
    <source>
        <dbReference type="ARBA" id="ARBA00023136"/>
    </source>
</evidence>
<feature type="transmembrane region" description="Helical" evidence="6">
    <location>
        <begin position="156"/>
        <end position="175"/>
    </location>
</feature>
<dbReference type="InterPro" id="IPR001182">
    <property type="entry name" value="FtsW/RodA"/>
</dbReference>
<evidence type="ECO:0000256" key="1">
    <source>
        <dbReference type="ARBA" id="ARBA00004141"/>
    </source>
</evidence>
<dbReference type="AlphaFoldDB" id="A0A2M7BPZ1"/>
<feature type="transmembrane region" description="Helical" evidence="6">
    <location>
        <begin position="37"/>
        <end position="57"/>
    </location>
</feature>
<dbReference type="Proteomes" id="UP000229191">
    <property type="component" value="Unassembled WGS sequence"/>
</dbReference>
<sequence length="334" mass="37363">MLFNHRLFPIVSSLLIFLCLNLLMISSLAPQLLLKQILAWIFGFLLFFIGTQINPNLNQKTRWILFIGSCLLLLLPILTGNITRGSRRWINIGLISFQPSEIVKPPLMLFLASQNFPLLHLIPVLIVASHPDLGSAITLLVLMVPVILYSPKLIKLSIISFFCLLIISPLIWKYLIHDYQKNRIETFINPQLDPLGQGYNLIQSQIAVGSGGLFGKGYRQGTQGQLLFLPEKHTDFIFAATTEELGLVSVILIFFAYFLLLSSILKKAFNTKYNKTLFLFTLGICFEIWTQIIVNIGMNIGLLPVTGIPLPFLSVGGSSLIAILFSLGVIYSNL</sequence>
<protein>
    <recommendedName>
        <fullName evidence="9">Rod shape-determining protein RodA</fullName>
    </recommendedName>
</protein>
<comment type="caution">
    <text evidence="7">The sequence shown here is derived from an EMBL/GenBank/DDBJ whole genome shotgun (WGS) entry which is preliminary data.</text>
</comment>
<keyword evidence="3" id="KW-0133">Cell shape</keyword>
<feature type="transmembrane region" description="Helical" evidence="6">
    <location>
        <begin position="277"/>
        <end position="298"/>
    </location>
</feature>
<evidence type="ECO:0000256" key="4">
    <source>
        <dbReference type="ARBA" id="ARBA00022989"/>
    </source>
</evidence>
<keyword evidence="5 6" id="KW-0472">Membrane</keyword>
<organism evidence="7 8">
    <name type="scientific">Candidatus Shapirobacteria bacterium CG03_land_8_20_14_0_80_35_14</name>
    <dbReference type="NCBI Taxonomy" id="1974878"/>
    <lineage>
        <taxon>Bacteria</taxon>
        <taxon>Candidatus Shapironibacteriota</taxon>
    </lineage>
</organism>
<dbReference type="PANTHER" id="PTHR30474:SF1">
    <property type="entry name" value="PEPTIDOGLYCAN GLYCOSYLTRANSFERASE MRDB"/>
    <property type="match status" value="1"/>
</dbReference>
<feature type="transmembrane region" description="Helical" evidence="6">
    <location>
        <begin position="310"/>
        <end position="331"/>
    </location>
</feature>
<dbReference type="EMBL" id="PEVB01000061">
    <property type="protein sequence ID" value="PIV07524.1"/>
    <property type="molecule type" value="Genomic_DNA"/>
</dbReference>
<evidence type="ECO:0000256" key="2">
    <source>
        <dbReference type="ARBA" id="ARBA00022692"/>
    </source>
</evidence>
<evidence type="ECO:0000313" key="7">
    <source>
        <dbReference type="EMBL" id="PIV07524.1"/>
    </source>
</evidence>
<dbReference type="GO" id="GO:0008360">
    <property type="term" value="P:regulation of cell shape"/>
    <property type="evidence" value="ECO:0007669"/>
    <property type="project" value="UniProtKB-KW"/>
</dbReference>
<keyword evidence="2 6" id="KW-0812">Transmembrane</keyword>
<dbReference type="GO" id="GO:0051301">
    <property type="term" value="P:cell division"/>
    <property type="evidence" value="ECO:0007669"/>
    <property type="project" value="InterPro"/>
</dbReference>
<gene>
    <name evidence="7" type="ORF">COS53_02145</name>
</gene>
<feature type="transmembrane region" description="Helical" evidence="6">
    <location>
        <begin position="133"/>
        <end position="149"/>
    </location>
</feature>
<feature type="transmembrane region" description="Helical" evidence="6">
    <location>
        <begin position="6"/>
        <end position="25"/>
    </location>
</feature>
<evidence type="ECO:0000256" key="3">
    <source>
        <dbReference type="ARBA" id="ARBA00022960"/>
    </source>
</evidence>
<name>A0A2M7BPZ1_9BACT</name>
<dbReference type="GO" id="GO:0005886">
    <property type="term" value="C:plasma membrane"/>
    <property type="evidence" value="ECO:0007669"/>
    <property type="project" value="TreeGrafter"/>
</dbReference>
<feature type="transmembrane region" description="Helical" evidence="6">
    <location>
        <begin position="63"/>
        <end position="82"/>
    </location>
</feature>
<evidence type="ECO:0000313" key="8">
    <source>
        <dbReference type="Proteomes" id="UP000229191"/>
    </source>
</evidence>
<reference evidence="8" key="1">
    <citation type="submission" date="2017-09" db="EMBL/GenBank/DDBJ databases">
        <title>Depth-based differentiation of microbial function through sediment-hosted aquifers and enrichment of novel symbionts in the deep terrestrial subsurface.</title>
        <authorList>
            <person name="Probst A.J."/>
            <person name="Ladd B."/>
            <person name="Jarett J.K."/>
            <person name="Geller-Mcgrath D.E."/>
            <person name="Sieber C.M.K."/>
            <person name="Emerson J.B."/>
            <person name="Anantharaman K."/>
            <person name="Thomas B.C."/>
            <person name="Malmstrom R."/>
            <person name="Stieglmeier M."/>
            <person name="Klingl A."/>
            <person name="Woyke T."/>
            <person name="Ryan C.M."/>
            <person name="Banfield J.F."/>
        </authorList>
    </citation>
    <scope>NUCLEOTIDE SEQUENCE [LARGE SCALE GENOMIC DNA]</scope>
</reference>
<feature type="transmembrane region" description="Helical" evidence="6">
    <location>
        <begin position="245"/>
        <end position="265"/>
    </location>
</feature>